<evidence type="ECO:0000256" key="32">
    <source>
        <dbReference type="HAMAP-Rule" id="MF_03171"/>
    </source>
</evidence>
<dbReference type="EMBL" id="JAROKS010000023">
    <property type="protein sequence ID" value="KAK1787694.1"/>
    <property type="molecule type" value="Genomic_DNA"/>
</dbReference>
<evidence type="ECO:0000256" key="4">
    <source>
        <dbReference type="ARBA" id="ARBA00004236"/>
    </source>
</evidence>
<comment type="catalytic activity">
    <reaction evidence="20">
        <text>a ribonucleoside 5'-phosphate + ATP = a ribonucleoside 5'-diphosphate + ADP</text>
        <dbReference type="Rhea" id="RHEA:24036"/>
        <dbReference type="ChEBI" id="CHEBI:30616"/>
        <dbReference type="ChEBI" id="CHEBI:57930"/>
        <dbReference type="ChEBI" id="CHEBI:58043"/>
        <dbReference type="ChEBI" id="CHEBI:456216"/>
        <dbReference type="EC" id="2.7.4.4"/>
    </reaction>
</comment>
<feature type="binding site" evidence="32">
    <location>
        <begin position="1163"/>
        <end position="1166"/>
    </location>
    <ligand>
        <name>AMP</name>
        <dbReference type="ChEBI" id="CHEBI:456215"/>
    </ligand>
</feature>
<dbReference type="GO" id="GO:0009142">
    <property type="term" value="P:nucleoside triphosphate biosynthetic process"/>
    <property type="evidence" value="ECO:0007669"/>
    <property type="project" value="InterPro"/>
</dbReference>
<evidence type="ECO:0000256" key="21">
    <source>
        <dbReference type="ARBA" id="ARBA00045110"/>
    </source>
</evidence>
<evidence type="ECO:0000256" key="24">
    <source>
        <dbReference type="ARBA" id="ARBA00047390"/>
    </source>
</evidence>
<feature type="binding site" evidence="32">
    <location>
        <begin position="1134"/>
        <end position="1136"/>
    </location>
    <ligand>
        <name>AMP</name>
        <dbReference type="ChEBI" id="CHEBI:456215"/>
    </ligand>
</feature>
<evidence type="ECO:0000256" key="16">
    <source>
        <dbReference type="ARBA" id="ARBA00022840"/>
    </source>
</evidence>
<comment type="catalytic activity">
    <reaction evidence="2 32">
        <text>AMP + ATP = 2 ADP</text>
        <dbReference type="Rhea" id="RHEA:12973"/>
        <dbReference type="ChEBI" id="CHEBI:30616"/>
        <dbReference type="ChEBI" id="CHEBI:456215"/>
        <dbReference type="ChEBI" id="CHEBI:456216"/>
        <dbReference type="EC" id="2.7.4.3"/>
    </reaction>
</comment>
<keyword evidence="15 33" id="KW-0802">TPR repeat</keyword>
<comment type="caution">
    <text evidence="35">The sequence shown here is derived from an EMBL/GenBank/DDBJ whole genome shotgun (WGS) entry which is preliminary data.</text>
</comment>
<feature type="region of interest" description="Disordered" evidence="34">
    <location>
        <begin position="1"/>
        <end position="31"/>
    </location>
</feature>
<feature type="compositionally biased region" description="Polar residues" evidence="34">
    <location>
        <begin position="524"/>
        <end position="539"/>
    </location>
</feature>
<evidence type="ECO:0000256" key="26">
    <source>
        <dbReference type="ARBA" id="ARBA00047801"/>
    </source>
</evidence>
<comment type="catalytic activity">
    <reaction evidence="1 32">
        <text>a 2'-deoxyribonucleoside 5'-diphosphate + ATP = a 2'-deoxyribonucleoside 5'-triphosphate + ADP</text>
        <dbReference type="Rhea" id="RHEA:44640"/>
        <dbReference type="ChEBI" id="CHEBI:30616"/>
        <dbReference type="ChEBI" id="CHEBI:61560"/>
        <dbReference type="ChEBI" id="CHEBI:73316"/>
        <dbReference type="ChEBI" id="CHEBI:456216"/>
        <dbReference type="EC" id="2.7.4.6"/>
    </reaction>
</comment>
<feature type="binding site" evidence="32">
    <location>
        <begin position="1087"/>
        <end position="1092"/>
    </location>
    <ligand>
        <name>ATP</name>
        <dbReference type="ChEBI" id="CHEBI:30616"/>
    </ligand>
</feature>
<evidence type="ECO:0000256" key="15">
    <source>
        <dbReference type="ARBA" id="ARBA00022803"/>
    </source>
</evidence>
<dbReference type="FunFam" id="1.25.40.10:FF:002932">
    <property type="entry name" value="Adenylate kinase isoenzyme 1"/>
    <property type="match status" value="1"/>
</dbReference>
<dbReference type="PROSITE" id="PS00113">
    <property type="entry name" value="ADENYLATE_KINASE"/>
    <property type="match status" value="1"/>
</dbReference>
<dbReference type="EC" id="2.7.4.3" evidence="32"/>
<evidence type="ECO:0000256" key="2">
    <source>
        <dbReference type="ARBA" id="ARBA00000582"/>
    </source>
</evidence>
<evidence type="ECO:0000256" key="31">
    <source>
        <dbReference type="ARBA" id="ARBA00048851"/>
    </source>
</evidence>
<dbReference type="GO" id="GO:0046033">
    <property type="term" value="P:AMP metabolic process"/>
    <property type="evidence" value="ECO:0007669"/>
    <property type="project" value="UniProtKB-UniRule"/>
</dbReference>
<dbReference type="Pfam" id="PF00406">
    <property type="entry name" value="ADK"/>
    <property type="match status" value="1"/>
</dbReference>
<dbReference type="Gene3D" id="1.25.40.10">
    <property type="entry name" value="Tetratricopeptide repeat domain"/>
    <property type="match status" value="3"/>
</dbReference>
<dbReference type="InterPro" id="IPR052386">
    <property type="entry name" value="GPSM"/>
</dbReference>
<feature type="region of interest" description="LID" evidence="32">
    <location>
        <begin position="1200"/>
        <end position="1210"/>
    </location>
</feature>
<evidence type="ECO:0000256" key="18">
    <source>
        <dbReference type="ARBA" id="ARBA00045073"/>
    </source>
</evidence>
<dbReference type="FunFam" id="1.25.40.10:FF:000043">
    <property type="entry name" value="G-protein-signaling modulator 2 isoform X1"/>
    <property type="match status" value="1"/>
</dbReference>
<evidence type="ECO:0000313" key="36">
    <source>
        <dbReference type="Proteomes" id="UP001239994"/>
    </source>
</evidence>
<dbReference type="SMART" id="SM00028">
    <property type="entry name" value="TPR"/>
    <property type="match status" value="6"/>
</dbReference>
<feature type="region of interest" description="Disordered" evidence="34">
    <location>
        <begin position="920"/>
        <end position="948"/>
    </location>
</feature>
<dbReference type="InterPro" id="IPR000850">
    <property type="entry name" value="Adenylat/UMP-CMP_kin"/>
</dbReference>
<reference evidence="35" key="1">
    <citation type="submission" date="2023-03" db="EMBL/GenBank/DDBJ databases">
        <title>Electrophorus voltai genome.</title>
        <authorList>
            <person name="Bian C."/>
        </authorList>
    </citation>
    <scope>NUCLEOTIDE SEQUENCE</scope>
    <source>
        <strain evidence="35">CB-2022</strain>
        <tissue evidence="35">Muscle</tissue>
    </source>
</reference>
<evidence type="ECO:0000256" key="17">
    <source>
        <dbReference type="ARBA" id="ARBA00023136"/>
    </source>
</evidence>
<comment type="catalytic activity">
    <reaction evidence="28">
        <text>dTDP + GTP = dTTP + GDP</text>
        <dbReference type="Rhea" id="RHEA:79867"/>
        <dbReference type="ChEBI" id="CHEBI:37565"/>
        <dbReference type="ChEBI" id="CHEBI:37568"/>
        <dbReference type="ChEBI" id="CHEBI:58189"/>
        <dbReference type="ChEBI" id="CHEBI:58369"/>
    </reaction>
</comment>
<feature type="binding site" evidence="32">
    <location>
        <position position="1113"/>
    </location>
    <ligand>
        <name>AMP</name>
        <dbReference type="ChEBI" id="CHEBI:456215"/>
    </ligand>
</feature>
<keyword evidence="9 32" id="KW-0963">Cytoplasm</keyword>
<dbReference type="Pfam" id="PF02188">
    <property type="entry name" value="GoLoco"/>
    <property type="match status" value="4"/>
</dbReference>
<comment type="domain">
    <text evidence="32">Consists of three domains, a large central CORE domain and two small peripheral domains, NMPbind and LID, which undergo movements during catalysis. The LID domain closes over the site of phosphoryl transfer upon ATP binding. Assembling and dissambling the active center during each catalytic cycle provides an effective means to prevent ATP hydrolysis.</text>
</comment>
<comment type="function">
    <text evidence="23">Catalyzes the reversible transfer of the terminal phosphate group between ATP and AMP. Also displays broad nucleoside diphosphate kinase activity. Plays an important role in cellular energy homeostasis and in adenine nucleotide metabolism. Also catalyzes at a very low rate the synthesis of thiamine triphosphate (ThTP) from thiamine diphosphate (ThDP) and ADP.</text>
</comment>
<dbReference type="GO" id="GO:0005886">
    <property type="term" value="C:plasma membrane"/>
    <property type="evidence" value="ECO:0007669"/>
    <property type="project" value="UniProtKB-SubCell"/>
</dbReference>
<feature type="region of interest" description="NMPbind" evidence="32">
    <location>
        <begin position="1107"/>
        <end position="1136"/>
    </location>
</feature>
<feature type="region of interest" description="Disordered" evidence="34">
    <location>
        <begin position="789"/>
        <end position="808"/>
    </location>
</feature>
<dbReference type="AlphaFoldDB" id="A0AAD8YWF5"/>
<evidence type="ECO:0000256" key="13">
    <source>
        <dbReference type="ARBA" id="ARBA00022741"/>
    </source>
</evidence>
<dbReference type="GO" id="GO:0004017">
    <property type="term" value="F:AMP kinase activity"/>
    <property type="evidence" value="ECO:0007669"/>
    <property type="project" value="UniProtKB-UniRule"/>
</dbReference>
<dbReference type="SUPFAM" id="SSF48452">
    <property type="entry name" value="TPR-like"/>
    <property type="match status" value="2"/>
</dbReference>
<feature type="binding site" evidence="32">
    <location>
        <position position="1201"/>
    </location>
    <ligand>
        <name>ATP</name>
        <dbReference type="ChEBI" id="CHEBI:30616"/>
    </ligand>
</feature>
<keyword evidence="14 32" id="KW-0418">Kinase</keyword>
<dbReference type="InterPro" id="IPR019734">
    <property type="entry name" value="TPR_rpt"/>
</dbReference>
<dbReference type="HAMAP" id="MF_03171">
    <property type="entry name" value="Adenylate_kinase_AK1"/>
    <property type="match status" value="1"/>
</dbReference>
<feature type="binding site" evidence="32">
    <location>
        <position position="1207"/>
    </location>
    <ligand>
        <name>AMP</name>
        <dbReference type="ChEBI" id="CHEBI:456215"/>
    </ligand>
</feature>
<feature type="compositionally biased region" description="Polar residues" evidence="34">
    <location>
        <begin position="926"/>
        <end position="937"/>
    </location>
</feature>
<feature type="binding site" evidence="32">
    <location>
        <position position="1246"/>
    </location>
    <ligand>
        <name>ATP</name>
        <dbReference type="ChEBI" id="CHEBI:30616"/>
    </ligand>
</feature>
<dbReference type="PROSITE" id="PS50877">
    <property type="entry name" value="GOLOCO"/>
    <property type="match status" value="4"/>
</dbReference>
<dbReference type="SMART" id="SM00390">
    <property type="entry name" value="GoLoco"/>
    <property type="match status" value="4"/>
</dbReference>
<comment type="catalytic activity">
    <reaction evidence="22">
        <text>CDP + GTP = CTP + GDP</text>
        <dbReference type="Rhea" id="RHEA:79859"/>
        <dbReference type="ChEBI" id="CHEBI:37563"/>
        <dbReference type="ChEBI" id="CHEBI:37565"/>
        <dbReference type="ChEBI" id="CHEBI:58069"/>
        <dbReference type="ChEBI" id="CHEBI:58189"/>
    </reaction>
</comment>
<comment type="subcellular location">
    <subcellularLocation>
        <location evidence="4">Cell membrane</location>
    </subcellularLocation>
    <subcellularLocation>
        <location evidence="5 32">Cytoplasm</location>
    </subcellularLocation>
</comment>
<dbReference type="GO" id="GO:0005092">
    <property type="term" value="F:GDP-dissociation inhibitor activity"/>
    <property type="evidence" value="ECO:0007669"/>
    <property type="project" value="TreeGrafter"/>
</dbReference>
<dbReference type="EC" id="2.7.4.6" evidence="32"/>
<evidence type="ECO:0000256" key="25">
    <source>
        <dbReference type="ARBA" id="ARBA00047439"/>
    </source>
</evidence>
<dbReference type="FunFam" id="3.40.50.300:FF:000315">
    <property type="entry name" value="Adenylate kinase 1"/>
    <property type="match status" value="1"/>
</dbReference>
<gene>
    <name evidence="32" type="primary">AK1</name>
    <name evidence="35" type="ORF">P4O66_016186</name>
</gene>
<evidence type="ECO:0000256" key="27">
    <source>
        <dbReference type="ARBA" id="ARBA00048564"/>
    </source>
</evidence>
<evidence type="ECO:0000256" key="10">
    <source>
        <dbReference type="ARBA" id="ARBA00022553"/>
    </source>
</evidence>
<evidence type="ECO:0000256" key="1">
    <source>
        <dbReference type="ARBA" id="ARBA00000082"/>
    </source>
</evidence>
<dbReference type="InterPro" id="IPR011990">
    <property type="entry name" value="TPR-like_helical_dom_sf"/>
</dbReference>
<dbReference type="PROSITE" id="PS50005">
    <property type="entry name" value="TPR"/>
    <property type="match status" value="1"/>
</dbReference>
<comment type="catalytic activity">
    <reaction evidence="18">
        <text>dADP + GTP = dATP + GDP</text>
        <dbReference type="Rhea" id="RHEA:79871"/>
        <dbReference type="ChEBI" id="CHEBI:37565"/>
        <dbReference type="ChEBI" id="CHEBI:57667"/>
        <dbReference type="ChEBI" id="CHEBI:58189"/>
        <dbReference type="ChEBI" id="CHEBI:61404"/>
    </reaction>
</comment>
<feature type="repeat" description="TPR" evidence="33">
    <location>
        <begin position="344"/>
        <end position="377"/>
    </location>
</feature>
<evidence type="ECO:0000256" key="11">
    <source>
        <dbReference type="ARBA" id="ARBA00022679"/>
    </source>
</evidence>
<dbReference type="InterPro" id="IPR003109">
    <property type="entry name" value="GoLoco_motif"/>
</dbReference>
<evidence type="ECO:0000256" key="7">
    <source>
        <dbReference type="ARBA" id="ARBA00011245"/>
    </source>
</evidence>
<evidence type="ECO:0000256" key="23">
    <source>
        <dbReference type="ARBA" id="ARBA00045177"/>
    </source>
</evidence>
<dbReference type="HAMAP" id="MF_00235">
    <property type="entry name" value="Adenylate_kinase_Adk"/>
    <property type="match status" value="1"/>
</dbReference>
<evidence type="ECO:0000256" key="8">
    <source>
        <dbReference type="ARBA" id="ARBA00022475"/>
    </source>
</evidence>
<evidence type="ECO:0000256" key="34">
    <source>
        <dbReference type="SAM" id="MobiDB-lite"/>
    </source>
</evidence>
<feature type="binding site" evidence="32">
    <location>
        <position position="1108"/>
    </location>
    <ligand>
        <name>AMP</name>
        <dbReference type="ChEBI" id="CHEBI:456215"/>
    </ligand>
</feature>
<dbReference type="GO" id="GO:0004550">
    <property type="term" value="F:nucleoside diphosphate kinase activity"/>
    <property type="evidence" value="ECO:0007669"/>
    <property type="project" value="UniProtKB-EC"/>
</dbReference>
<dbReference type="GO" id="GO:0006172">
    <property type="term" value="P:ADP biosynthetic process"/>
    <property type="evidence" value="ECO:0007669"/>
    <property type="project" value="UniProtKB-UniRule"/>
</dbReference>
<accession>A0AAD8YWF5</accession>
<organism evidence="35 36">
    <name type="scientific">Electrophorus voltai</name>
    <dbReference type="NCBI Taxonomy" id="2609070"/>
    <lineage>
        <taxon>Eukaryota</taxon>
        <taxon>Metazoa</taxon>
        <taxon>Chordata</taxon>
        <taxon>Craniata</taxon>
        <taxon>Vertebrata</taxon>
        <taxon>Euteleostomi</taxon>
        <taxon>Actinopterygii</taxon>
        <taxon>Neopterygii</taxon>
        <taxon>Teleostei</taxon>
        <taxon>Ostariophysi</taxon>
        <taxon>Gymnotiformes</taxon>
        <taxon>Gymnotoidei</taxon>
        <taxon>Gymnotidae</taxon>
        <taxon>Electrophorus</taxon>
    </lineage>
</organism>
<dbReference type="NCBIfam" id="TIGR01360">
    <property type="entry name" value="aden_kin_iso1"/>
    <property type="match status" value="1"/>
</dbReference>
<feature type="compositionally biased region" description="Basic and acidic residues" evidence="34">
    <location>
        <begin position="938"/>
        <end position="947"/>
    </location>
</feature>
<evidence type="ECO:0000256" key="12">
    <source>
        <dbReference type="ARBA" id="ARBA00022737"/>
    </source>
</evidence>
<dbReference type="GO" id="GO:0005938">
    <property type="term" value="C:cell cortex"/>
    <property type="evidence" value="ECO:0007669"/>
    <property type="project" value="TreeGrafter"/>
</dbReference>
<dbReference type="InterPro" id="IPR028582">
    <property type="entry name" value="AK1"/>
</dbReference>
<comment type="catalytic activity">
    <reaction evidence="3 32">
        <text>a ribonucleoside 5'-diphosphate + ATP = a ribonucleoside 5'-triphosphate + ADP</text>
        <dbReference type="Rhea" id="RHEA:18113"/>
        <dbReference type="ChEBI" id="CHEBI:30616"/>
        <dbReference type="ChEBI" id="CHEBI:57930"/>
        <dbReference type="ChEBI" id="CHEBI:61557"/>
        <dbReference type="ChEBI" id="CHEBI:456216"/>
        <dbReference type="EC" id="2.7.4.6"/>
    </reaction>
</comment>
<keyword evidence="13 32" id="KW-0547">Nucleotide-binding</keyword>
<dbReference type="GO" id="GO:0005524">
    <property type="term" value="F:ATP binding"/>
    <property type="evidence" value="ECO:0007669"/>
    <property type="project" value="UniProtKB-KW"/>
</dbReference>
<comment type="catalytic activity">
    <reaction evidence="26">
        <text>dATP + AMP = dADP + ADP</text>
        <dbReference type="Rhea" id="RHEA:79899"/>
        <dbReference type="ChEBI" id="CHEBI:57667"/>
        <dbReference type="ChEBI" id="CHEBI:61404"/>
        <dbReference type="ChEBI" id="CHEBI:456215"/>
        <dbReference type="ChEBI" id="CHEBI:456216"/>
    </reaction>
</comment>
<evidence type="ECO:0000256" key="5">
    <source>
        <dbReference type="ARBA" id="ARBA00004496"/>
    </source>
</evidence>
<dbReference type="InterPro" id="IPR027417">
    <property type="entry name" value="P-loop_NTPase"/>
</dbReference>
<dbReference type="GO" id="GO:0000132">
    <property type="term" value="P:establishment of mitotic spindle orientation"/>
    <property type="evidence" value="ECO:0007669"/>
    <property type="project" value="TreeGrafter"/>
</dbReference>
<keyword evidence="12" id="KW-0677">Repeat</keyword>
<evidence type="ECO:0000256" key="30">
    <source>
        <dbReference type="ARBA" id="ARBA00048824"/>
    </source>
</evidence>
<evidence type="ECO:0000256" key="9">
    <source>
        <dbReference type="ARBA" id="ARBA00022490"/>
    </source>
</evidence>
<keyword evidence="11 32" id="KW-0808">Transferase</keyword>
<keyword evidence="17" id="KW-0472">Membrane</keyword>
<dbReference type="Pfam" id="PF13424">
    <property type="entry name" value="TPR_12"/>
    <property type="match status" value="3"/>
</dbReference>
<sequence>MSSSLVHITDRANGKHGGTSSKSRGALSDTMHELQKQSRCRFFRQPIEQGATVMSALPILNLPQDMNLDDSMSTAACPLSRAQIALCRLAHHGPRPRATLKPLQMELGIYVEKTQGKQKNRMEASCLELALEGERLCKAGDFKGGTAFFEAAVQVGTEDLKTLSAIYSQLGNSYFYLKEYGKALEYHRHDLTLARTIGDRIGEGKASGNLGNTLKVLGRYDEAIVCCQRHLDISQEQGDKVGEARALYNIGNVFHAKGKQQLWGCPQEPGDLPADVRDTLQRATAFYEMNLSLVKELGDRAAQGRAFGNLGNTHYLLGNFIEAITFHRERLSIAKEFGDKAAERRAYSNLGNALIFLGQFHSATDYYRKTLQLSRQLKDQAMEAQACYSLGNTYTLLQQYDRAIDYHLKHLLIAQELNDRVGEGRACWSLGNAYVSLGNHRQALHYVRKHLDISREIGDRNGELTARMNVEQLMEALGMKEGDLSPCSSEFEMQGARPKFTKRNSMDSVDLWKYSSEKNGNGHDVNSMSRGSKNQLSQSSRRKTYAESQSSDDRQWLDSPVDTDDITVQVPPPVSTSLHRALLVLGVTGTAPQGSVGAGCYGNSSTGLCWCWVLREQLHRALLVLGVTGTAPQGSVGAGCYGNSSTGLHQCRVLREQFHRAPSVPCVTGTAPQGSIGAVCYGNSSTGLRWCRVLWEQLRWGVIGGMCEGNSSDFKDLKDLGTSVRSWARVRMFALQALLETKPARLFVDFAPLPTRCVQKLGRDPSDEDCFFDLLSKFQSSRMDDQRCHLDEGASGQEGHGAAGDPALSDMLSDASLLTSPQTEELFDLIASSQSRRLDDQRVSVSNLPGLRITQNNLGHLCAEPDLQEPGDDFFNMLIRCQSSRIDDQRCSPPEGSPRAPTVPDEDFFSLIQRVQAKRMDEQRVQLPSDSQDQAEQQAEHASREAEPSELYIKACGGEGGVPCSRVTQTEKIRDRETGQLFTGQPFPARRYSSSYSERHRETELSRFLKEHTASLEGGEDTIAMATDYHHMHSCSRGILHARLLPPVQDEEVGSRNNPRIPHEPFQAHWCDKIKDAKIIFVVGGPGSGKGTQCEKLVAKYGFTHLSSGDLLRAEVASGSKRGKQLQAIMQKGELVPLDTVLDMIKDAMIAKVDVSKGFLIDGYPREVKQGEEFEKKIGAPALLLYIDAKAETMVKRLLKRGETSGRTDDNEETIKKRLDLYYKATEPVIAFYEGRGIVRKIDSEPPADDVFVQVSQAIDSLK</sequence>
<comment type="catalytic activity">
    <reaction evidence="19">
        <text>dCDP + GTP = dCTP + GDP</text>
        <dbReference type="Rhea" id="RHEA:79875"/>
        <dbReference type="ChEBI" id="CHEBI:37565"/>
        <dbReference type="ChEBI" id="CHEBI:58189"/>
        <dbReference type="ChEBI" id="CHEBI:58593"/>
        <dbReference type="ChEBI" id="CHEBI:61481"/>
    </reaction>
</comment>
<evidence type="ECO:0000256" key="14">
    <source>
        <dbReference type="ARBA" id="ARBA00022777"/>
    </source>
</evidence>
<dbReference type="InterPro" id="IPR033690">
    <property type="entry name" value="Adenylat_kinase_CS"/>
</dbReference>
<dbReference type="GO" id="GO:0001965">
    <property type="term" value="F:G-protein alpha-subunit binding"/>
    <property type="evidence" value="ECO:0007669"/>
    <property type="project" value="TreeGrafter"/>
</dbReference>
<comment type="catalytic activity">
    <reaction evidence="31">
        <text>thiamine diphosphate + ADP = thiamine triphosphate + AMP</text>
        <dbReference type="Rhea" id="RHEA:69180"/>
        <dbReference type="ChEBI" id="CHEBI:58937"/>
        <dbReference type="ChEBI" id="CHEBI:58938"/>
        <dbReference type="ChEBI" id="CHEBI:456215"/>
        <dbReference type="ChEBI" id="CHEBI:456216"/>
    </reaction>
</comment>
<comment type="catalytic activity">
    <reaction evidence="29">
        <text>dGDP + ATP = dGTP + ADP</text>
        <dbReference type="Rhea" id="RHEA:27690"/>
        <dbReference type="ChEBI" id="CHEBI:30616"/>
        <dbReference type="ChEBI" id="CHEBI:58595"/>
        <dbReference type="ChEBI" id="CHEBI:61429"/>
        <dbReference type="ChEBI" id="CHEBI:456216"/>
        <dbReference type="EC" id="2.7.4.6"/>
    </reaction>
</comment>
<keyword evidence="8" id="KW-1003">Cell membrane</keyword>
<evidence type="ECO:0000256" key="19">
    <source>
        <dbReference type="ARBA" id="ARBA00045094"/>
    </source>
</evidence>
<dbReference type="CDD" id="cd01428">
    <property type="entry name" value="ADK"/>
    <property type="match status" value="1"/>
</dbReference>
<evidence type="ECO:0000313" key="35">
    <source>
        <dbReference type="EMBL" id="KAK1787694.1"/>
    </source>
</evidence>
<keyword evidence="10" id="KW-0597">Phosphoprotein</keyword>
<keyword evidence="36" id="KW-1185">Reference proteome</keyword>
<comment type="catalytic activity">
    <reaction evidence="25">
        <text>GTP + UDP = UTP + GDP</text>
        <dbReference type="Rhea" id="RHEA:79863"/>
        <dbReference type="ChEBI" id="CHEBI:37565"/>
        <dbReference type="ChEBI" id="CHEBI:46398"/>
        <dbReference type="ChEBI" id="CHEBI:58189"/>
        <dbReference type="ChEBI" id="CHEBI:58223"/>
    </reaction>
</comment>
<comment type="catalytic activity">
    <reaction evidence="27">
        <text>GDP + ATP = GTP + ADP</text>
        <dbReference type="Rhea" id="RHEA:27686"/>
        <dbReference type="ChEBI" id="CHEBI:30616"/>
        <dbReference type="ChEBI" id="CHEBI:37565"/>
        <dbReference type="ChEBI" id="CHEBI:58189"/>
        <dbReference type="ChEBI" id="CHEBI:456216"/>
        <dbReference type="EC" id="2.7.4.6"/>
    </reaction>
</comment>
<dbReference type="PANTHER" id="PTHR45954">
    <property type="entry name" value="LD33695P"/>
    <property type="match status" value="1"/>
</dbReference>
<evidence type="ECO:0000256" key="22">
    <source>
        <dbReference type="ARBA" id="ARBA00045111"/>
    </source>
</evidence>
<evidence type="ECO:0000256" key="3">
    <source>
        <dbReference type="ARBA" id="ARBA00000937"/>
    </source>
</evidence>
<feature type="binding site" evidence="32">
    <location>
        <position position="1218"/>
    </location>
    <ligand>
        <name>AMP</name>
        <dbReference type="ChEBI" id="CHEBI:456215"/>
    </ligand>
</feature>
<protein>
    <recommendedName>
        <fullName evidence="32">Adenylate kinase isoenzyme 1</fullName>
        <shortName evidence="32">AK 1</shortName>
        <ecNumber evidence="32">2.7.4.3</ecNumber>
        <ecNumber evidence="32">2.7.4.6</ecNumber>
    </recommendedName>
    <alternativeName>
        <fullName evidence="32">ATP-AMP transphosphorylase 1</fullName>
    </alternativeName>
    <alternativeName>
        <fullName evidence="32">ATP:AMP phosphotransferase</fullName>
    </alternativeName>
    <alternativeName>
        <fullName evidence="32">Adenylate monophosphate kinase</fullName>
    </alternativeName>
    <alternativeName>
        <fullName evidence="32">Myokinase</fullName>
    </alternativeName>
</protein>
<comment type="similarity">
    <text evidence="6">Belongs to the GPSM family.</text>
</comment>
<dbReference type="InterPro" id="IPR006267">
    <property type="entry name" value="AK1/5"/>
</dbReference>
<evidence type="ECO:0000256" key="20">
    <source>
        <dbReference type="ARBA" id="ARBA00045096"/>
    </source>
</evidence>
<dbReference type="SUPFAM" id="SSF52540">
    <property type="entry name" value="P-loop containing nucleoside triphosphate hydrolases"/>
    <property type="match status" value="1"/>
</dbReference>
<dbReference type="PANTHER" id="PTHR45954:SF2">
    <property type="entry name" value="G-PROTEIN-SIGNALING MODULATOR 1"/>
    <property type="match status" value="1"/>
</dbReference>
<feature type="region of interest" description="Disordered" evidence="34">
    <location>
        <begin position="514"/>
        <end position="567"/>
    </location>
</feature>
<keyword evidence="16 32" id="KW-0067">ATP-binding</keyword>
<evidence type="ECO:0000256" key="6">
    <source>
        <dbReference type="ARBA" id="ARBA00006600"/>
    </source>
</evidence>
<dbReference type="PRINTS" id="PR00094">
    <property type="entry name" value="ADENYLTKNASE"/>
</dbReference>
<evidence type="ECO:0000256" key="28">
    <source>
        <dbReference type="ARBA" id="ARBA00048620"/>
    </source>
</evidence>
<evidence type="ECO:0000256" key="33">
    <source>
        <dbReference type="PROSITE-ProRule" id="PRU00339"/>
    </source>
</evidence>
<proteinExistence type="inferred from homology"/>
<comment type="subunit">
    <text evidence="7 32">Monomer.</text>
</comment>
<dbReference type="Proteomes" id="UP001239994">
    <property type="component" value="Unassembled WGS sequence"/>
</dbReference>
<comment type="catalytic activity">
    <reaction evidence="24">
        <text>UDP + ATP = UTP + ADP</text>
        <dbReference type="Rhea" id="RHEA:25098"/>
        <dbReference type="ChEBI" id="CHEBI:30616"/>
        <dbReference type="ChEBI" id="CHEBI:46398"/>
        <dbReference type="ChEBI" id="CHEBI:58223"/>
        <dbReference type="ChEBI" id="CHEBI:456216"/>
        <dbReference type="EC" id="2.7.4.6"/>
    </reaction>
</comment>
<comment type="similarity">
    <text evidence="32">Belongs to the adenylate kinase family. AK1 subfamily.</text>
</comment>
<comment type="catalytic activity">
    <reaction evidence="21">
        <text>dAMP + dATP = 2 dADP</text>
        <dbReference type="Rhea" id="RHEA:78311"/>
        <dbReference type="ChEBI" id="CHEBI:57667"/>
        <dbReference type="ChEBI" id="CHEBI:58245"/>
        <dbReference type="ChEBI" id="CHEBI:61404"/>
    </reaction>
</comment>
<name>A0AAD8YWF5_9TELE</name>
<comment type="catalytic activity">
    <reaction evidence="30">
        <text>dAMP + ATP = dADP + ADP</text>
        <dbReference type="Rhea" id="RHEA:23100"/>
        <dbReference type="ChEBI" id="CHEBI:30616"/>
        <dbReference type="ChEBI" id="CHEBI:57667"/>
        <dbReference type="ChEBI" id="CHEBI:58245"/>
        <dbReference type="ChEBI" id="CHEBI:456216"/>
    </reaction>
</comment>
<feature type="binding site" evidence="32">
    <location>
        <position position="1170"/>
    </location>
    <ligand>
        <name>AMP</name>
        <dbReference type="ChEBI" id="CHEBI:456215"/>
    </ligand>
</feature>
<dbReference type="GO" id="GO:0046034">
    <property type="term" value="P:ATP metabolic process"/>
    <property type="evidence" value="ECO:0007669"/>
    <property type="project" value="UniProtKB-UniRule"/>
</dbReference>
<evidence type="ECO:0000256" key="29">
    <source>
        <dbReference type="ARBA" id="ARBA00048759"/>
    </source>
</evidence>
<dbReference type="Gene3D" id="3.40.50.300">
    <property type="entry name" value="P-loop containing nucleotide triphosphate hydrolases"/>
    <property type="match status" value="1"/>
</dbReference>